<evidence type="ECO:0000313" key="8">
    <source>
        <dbReference type="Proteomes" id="UP001189429"/>
    </source>
</evidence>
<protein>
    <recommendedName>
        <fullName evidence="6">Glycoside hydrolase family 5 domain-containing protein</fullName>
    </recommendedName>
</protein>
<name>A0ABN9Q192_9DINO</name>
<dbReference type="EMBL" id="CAUYUJ010002091">
    <property type="protein sequence ID" value="CAK0799141.1"/>
    <property type="molecule type" value="Genomic_DNA"/>
</dbReference>
<dbReference type="Gene3D" id="3.20.20.80">
    <property type="entry name" value="Glycosidases"/>
    <property type="match status" value="1"/>
</dbReference>
<dbReference type="Proteomes" id="UP001189429">
    <property type="component" value="Unassembled WGS sequence"/>
</dbReference>
<feature type="chain" id="PRO_5046846361" description="Glycoside hydrolase family 5 domain-containing protein" evidence="5">
    <location>
        <begin position="22"/>
        <end position="378"/>
    </location>
</feature>
<evidence type="ECO:0000256" key="4">
    <source>
        <dbReference type="RuleBase" id="RU361153"/>
    </source>
</evidence>
<keyword evidence="2 4" id="KW-0378">Hydrolase</keyword>
<dbReference type="SUPFAM" id="SSF51445">
    <property type="entry name" value="(Trans)glycosidases"/>
    <property type="match status" value="1"/>
</dbReference>
<evidence type="ECO:0000256" key="2">
    <source>
        <dbReference type="ARBA" id="ARBA00022801"/>
    </source>
</evidence>
<keyword evidence="3 4" id="KW-0326">Glycosidase</keyword>
<evidence type="ECO:0000256" key="5">
    <source>
        <dbReference type="SAM" id="SignalP"/>
    </source>
</evidence>
<organism evidence="7 8">
    <name type="scientific">Prorocentrum cordatum</name>
    <dbReference type="NCBI Taxonomy" id="2364126"/>
    <lineage>
        <taxon>Eukaryota</taxon>
        <taxon>Sar</taxon>
        <taxon>Alveolata</taxon>
        <taxon>Dinophyceae</taxon>
        <taxon>Prorocentrales</taxon>
        <taxon>Prorocentraceae</taxon>
        <taxon>Prorocentrum</taxon>
    </lineage>
</organism>
<dbReference type="InterPro" id="IPR001547">
    <property type="entry name" value="Glyco_hydro_5"/>
</dbReference>
<gene>
    <name evidence="7" type="ORF">PCOR1329_LOCUS7676</name>
</gene>
<reference evidence="7" key="1">
    <citation type="submission" date="2023-10" db="EMBL/GenBank/DDBJ databases">
        <authorList>
            <person name="Chen Y."/>
            <person name="Shah S."/>
            <person name="Dougan E. K."/>
            <person name="Thang M."/>
            <person name="Chan C."/>
        </authorList>
    </citation>
    <scope>NUCLEOTIDE SEQUENCE [LARGE SCALE GENOMIC DNA]</scope>
</reference>
<keyword evidence="5" id="KW-0732">Signal</keyword>
<feature type="domain" description="Glycoside hydrolase family 5" evidence="6">
    <location>
        <begin position="66"/>
        <end position="282"/>
    </location>
</feature>
<keyword evidence="8" id="KW-1185">Reference proteome</keyword>
<dbReference type="PANTHER" id="PTHR31308:SF3">
    <property type="entry name" value="ENDOGLYCOCERAMIDASE"/>
    <property type="match status" value="1"/>
</dbReference>
<dbReference type="InterPro" id="IPR052066">
    <property type="entry name" value="Glycosphingolipid_Hydrolases"/>
</dbReference>
<evidence type="ECO:0000256" key="3">
    <source>
        <dbReference type="ARBA" id="ARBA00023295"/>
    </source>
</evidence>
<evidence type="ECO:0000259" key="6">
    <source>
        <dbReference type="Pfam" id="PF00150"/>
    </source>
</evidence>
<sequence length="378" mass="41683">MVVAFLVACVSAFLFPAQVASITVDNETNMFLDSQGRQRLWHGINIVNKVAPFHPSLDVFAPGQSVTDDDIKVLLSMGASVVRLGIMMSGMFPDGPVLNKTYLEYSMRVADKLHENGIGTLIDLHQDVLAAKVCGEGTPDWMLNVSSLNAMPLPRPASYAAVEIDPATGHPKSCQPLGPLKAIGWSEWYTTDQCGKAFAQLYGLDSPMSKTFEAYWHAVALQFKGHPGVVGYELLNEPWVGDHVGSPSLLLEAGRAEQGLLKDYMQRMHDVIRGVDKDAGCWPILYAPAEVNNRLMRRVGYERGFLPGAGMAYHVYCVVGTDGPGPTTPTQIKLCNYNDKSQMKQRQEDFGLTWLAWGPRASSPSLARWTPWRRASRR</sequence>
<proteinExistence type="inferred from homology"/>
<feature type="signal peptide" evidence="5">
    <location>
        <begin position="1"/>
        <end position="21"/>
    </location>
</feature>
<evidence type="ECO:0000313" key="7">
    <source>
        <dbReference type="EMBL" id="CAK0799141.1"/>
    </source>
</evidence>
<dbReference type="PANTHER" id="PTHR31308">
    <property type="match status" value="1"/>
</dbReference>
<comment type="caution">
    <text evidence="7">The sequence shown here is derived from an EMBL/GenBank/DDBJ whole genome shotgun (WGS) entry which is preliminary data.</text>
</comment>
<comment type="similarity">
    <text evidence="1 4">Belongs to the glycosyl hydrolase 5 (cellulase A) family.</text>
</comment>
<accession>A0ABN9Q192</accession>
<evidence type="ECO:0000256" key="1">
    <source>
        <dbReference type="ARBA" id="ARBA00005641"/>
    </source>
</evidence>
<dbReference type="Pfam" id="PF00150">
    <property type="entry name" value="Cellulase"/>
    <property type="match status" value="1"/>
</dbReference>
<dbReference type="InterPro" id="IPR017853">
    <property type="entry name" value="GH"/>
</dbReference>